<evidence type="ECO:0000256" key="4">
    <source>
        <dbReference type="ARBA" id="ARBA00022898"/>
    </source>
</evidence>
<dbReference type="SUPFAM" id="SSF53383">
    <property type="entry name" value="PLP-dependent transferases"/>
    <property type="match status" value="1"/>
</dbReference>
<proteinExistence type="predicted"/>
<dbReference type="Pfam" id="PF00202">
    <property type="entry name" value="Aminotran_3"/>
    <property type="match status" value="1"/>
</dbReference>
<keyword evidence="4" id="KW-0663">Pyridoxal phosphate</keyword>
<dbReference type="GO" id="GO:0042802">
    <property type="term" value="F:identical protein binding"/>
    <property type="evidence" value="ECO:0007669"/>
    <property type="project" value="TreeGrafter"/>
</dbReference>
<dbReference type="Gene3D" id="3.40.640.10">
    <property type="entry name" value="Type I PLP-dependent aspartate aminotransferase-like (Major domain)"/>
    <property type="match status" value="1"/>
</dbReference>
<feature type="non-terminal residue" evidence="5">
    <location>
        <position position="1"/>
    </location>
</feature>
<comment type="caution">
    <text evidence="5">The sequence shown here is derived from an EMBL/GenBank/DDBJ whole genome shotgun (WGS) entry which is preliminary data.</text>
</comment>
<reference evidence="5" key="1">
    <citation type="journal article" date="2014" name="Front. Microbiol.">
        <title>High frequency of phylogenetically diverse reductive dehalogenase-homologous genes in deep subseafloor sedimentary metagenomes.</title>
        <authorList>
            <person name="Kawai M."/>
            <person name="Futagami T."/>
            <person name="Toyoda A."/>
            <person name="Takaki Y."/>
            <person name="Nishi S."/>
            <person name="Hori S."/>
            <person name="Arai W."/>
            <person name="Tsubouchi T."/>
            <person name="Morono Y."/>
            <person name="Uchiyama I."/>
            <person name="Ito T."/>
            <person name="Fujiyama A."/>
            <person name="Inagaki F."/>
            <person name="Takami H."/>
        </authorList>
    </citation>
    <scope>NUCLEOTIDE SEQUENCE</scope>
    <source>
        <strain evidence="5">Expedition CK06-06</strain>
    </source>
</reference>
<sequence length="189" mass="21239">ICDEVQTGFGRVAEKEGQWFACQNYDIVPDIIIIGKSFGGGYPVTAVVTNEKISHAMVPGYDGSTFGGNPMAMVSAMIATRQMQNFNLTKNVIDRSSQIKEGLYKLREKYSLIGDIRIKGLFIGFDLPSVEHTWKFQQLLARHSIKSSLTTDKTIRFLPPLVISKEDIDFLLNKIDLALDDLEKYDQDN</sequence>
<name>X1VPU1_9ZZZZ</name>
<dbReference type="InterPro" id="IPR050103">
    <property type="entry name" value="Class-III_PLP-dep_AT"/>
</dbReference>
<dbReference type="EMBL" id="BARW01032241">
    <property type="protein sequence ID" value="GAJ11115.1"/>
    <property type="molecule type" value="Genomic_DNA"/>
</dbReference>
<keyword evidence="3" id="KW-0808">Transferase</keyword>
<evidence type="ECO:0000256" key="3">
    <source>
        <dbReference type="ARBA" id="ARBA00022679"/>
    </source>
</evidence>
<evidence type="ECO:0000256" key="2">
    <source>
        <dbReference type="ARBA" id="ARBA00022576"/>
    </source>
</evidence>
<evidence type="ECO:0000313" key="5">
    <source>
        <dbReference type="EMBL" id="GAJ11115.1"/>
    </source>
</evidence>
<dbReference type="InterPro" id="IPR005814">
    <property type="entry name" value="Aminotrans_3"/>
</dbReference>
<organism evidence="5">
    <name type="scientific">marine sediment metagenome</name>
    <dbReference type="NCBI Taxonomy" id="412755"/>
    <lineage>
        <taxon>unclassified sequences</taxon>
        <taxon>metagenomes</taxon>
        <taxon>ecological metagenomes</taxon>
    </lineage>
</organism>
<dbReference type="PANTHER" id="PTHR11986">
    <property type="entry name" value="AMINOTRANSFERASE CLASS III"/>
    <property type="match status" value="1"/>
</dbReference>
<dbReference type="GO" id="GO:0030170">
    <property type="term" value="F:pyridoxal phosphate binding"/>
    <property type="evidence" value="ECO:0007669"/>
    <property type="project" value="InterPro"/>
</dbReference>
<dbReference type="AlphaFoldDB" id="X1VPU1"/>
<dbReference type="PANTHER" id="PTHR11986:SF79">
    <property type="entry name" value="ACETYLORNITHINE AMINOTRANSFERASE, MITOCHONDRIAL"/>
    <property type="match status" value="1"/>
</dbReference>
<evidence type="ECO:0000256" key="1">
    <source>
        <dbReference type="ARBA" id="ARBA00001933"/>
    </source>
</evidence>
<dbReference type="Gene3D" id="3.90.1150.10">
    <property type="entry name" value="Aspartate Aminotransferase, domain 1"/>
    <property type="match status" value="1"/>
</dbReference>
<dbReference type="GO" id="GO:0008483">
    <property type="term" value="F:transaminase activity"/>
    <property type="evidence" value="ECO:0007669"/>
    <property type="project" value="UniProtKB-KW"/>
</dbReference>
<evidence type="ECO:0008006" key="6">
    <source>
        <dbReference type="Google" id="ProtNLM"/>
    </source>
</evidence>
<accession>X1VPU1</accession>
<protein>
    <recommendedName>
        <fullName evidence="6">Ornithine aminotransferase</fullName>
    </recommendedName>
</protein>
<dbReference type="InterPro" id="IPR015424">
    <property type="entry name" value="PyrdxlP-dep_Trfase"/>
</dbReference>
<dbReference type="InterPro" id="IPR015421">
    <property type="entry name" value="PyrdxlP-dep_Trfase_major"/>
</dbReference>
<comment type="cofactor">
    <cofactor evidence="1">
        <name>pyridoxal 5'-phosphate</name>
        <dbReference type="ChEBI" id="CHEBI:597326"/>
    </cofactor>
</comment>
<keyword evidence="2" id="KW-0032">Aminotransferase</keyword>
<dbReference type="InterPro" id="IPR015422">
    <property type="entry name" value="PyrdxlP-dep_Trfase_small"/>
</dbReference>
<gene>
    <name evidence="5" type="ORF">S12H4_51078</name>
</gene>